<evidence type="ECO:0000256" key="4">
    <source>
        <dbReference type="ARBA" id="ARBA00022475"/>
    </source>
</evidence>
<evidence type="ECO:0000256" key="9">
    <source>
        <dbReference type="ARBA" id="ARBA00022777"/>
    </source>
</evidence>
<dbReference type="PROSITE" id="PS50885">
    <property type="entry name" value="HAMP"/>
    <property type="match status" value="1"/>
</dbReference>
<dbReference type="Pfam" id="PF00512">
    <property type="entry name" value="HisKA"/>
    <property type="match status" value="1"/>
</dbReference>
<dbReference type="SUPFAM" id="SSF158472">
    <property type="entry name" value="HAMP domain-like"/>
    <property type="match status" value="1"/>
</dbReference>
<dbReference type="EC" id="2.7.13.3" evidence="3"/>
<dbReference type="InterPro" id="IPR005467">
    <property type="entry name" value="His_kinase_dom"/>
</dbReference>
<evidence type="ECO:0000256" key="8">
    <source>
        <dbReference type="ARBA" id="ARBA00022741"/>
    </source>
</evidence>
<keyword evidence="7 15" id="KW-0812">Transmembrane</keyword>
<feature type="domain" description="HAMP" evidence="17">
    <location>
        <begin position="203"/>
        <end position="254"/>
    </location>
</feature>
<dbReference type="GO" id="GO:0005886">
    <property type="term" value="C:plasma membrane"/>
    <property type="evidence" value="ECO:0007669"/>
    <property type="project" value="UniProtKB-SubCell"/>
</dbReference>
<keyword evidence="12" id="KW-0902">Two-component regulatory system</keyword>
<dbReference type="SMART" id="SM00388">
    <property type="entry name" value="HisKA"/>
    <property type="match status" value="1"/>
</dbReference>
<protein>
    <recommendedName>
        <fullName evidence="3">histidine kinase</fullName>
        <ecNumber evidence="3">2.7.13.3</ecNumber>
    </recommendedName>
</protein>
<dbReference type="CDD" id="cd00075">
    <property type="entry name" value="HATPase"/>
    <property type="match status" value="1"/>
</dbReference>
<dbReference type="Proteomes" id="UP000284868">
    <property type="component" value="Unassembled WGS sequence"/>
</dbReference>
<keyword evidence="19" id="KW-1185">Reference proteome</keyword>
<dbReference type="InterPro" id="IPR036890">
    <property type="entry name" value="HATPase_C_sf"/>
</dbReference>
<dbReference type="SUPFAM" id="SSF55874">
    <property type="entry name" value="ATPase domain of HSP90 chaperone/DNA topoisomerase II/histidine kinase"/>
    <property type="match status" value="1"/>
</dbReference>
<dbReference type="PANTHER" id="PTHR45528">
    <property type="entry name" value="SENSOR HISTIDINE KINASE CPXA"/>
    <property type="match status" value="1"/>
</dbReference>
<keyword evidence="11 15" id="KW-1133">Transmembrane helix</keyword>
<dbReference type="OrthoDB" id="9780718at2"/>
<sequence length="468" mass="53873">MKRFNEFIKQLSLTQQLFALVFFFVTFFAVFFFVYVNGSINGAIREQQFELLDKTQRNLIMNNQTEMANEEILYFSASGIDSMTVRIAEKDGQNVIIVDPVVADILKIDPSSVEWKKIGKDAIYIAENKDDLYNAHGTVQNANEDLNKDSFYCITKLDNDYMLISRTYSDNLGKLQNILINSVVYITVIVVGFFFIILLMWVLTLLHPLNQIRNYIEKIKLGKDAELKLNRKDEIGELADALVAMRDELRKQEKTKEEMIHNISHDLKTPIATIKSYGESIKDGIYPYETLEKSVDVIIENADRLEQKVHSLLFMNRVEYLISQDCEGIRTDMKDTIELVIQNIKVIKPEIEIKTELKETFFDGLSEPWRVVVENIIENALRYAKTTIEIHLNEEEGLTIANDGPCMEEDRIKTLFKPYEMGQGGRFGLGLSIVAKVCSANHYEVCGENTADGVIFRIYREKDSDKKR</sequence>
<evidence type="ECO:0000256" key="7">
    <source>
        <dbReference type="ARBA" id="ARBA00022692"/>
    </source>
</evidence>
<keyword evidence="6" id="KW-0808">Transferase</keyword>
<evidence type="ECO:0000256" key="14">
    <source>
        <dbReference type="SAM" id="Coils"/>
    </source>
</evidence>
<keyword evidence="10" id="KW-0067">ATP-binding</keyword>
<name>A0A415P8S1_9FIRM</name>
<evidence type="ECO:0000313" key="18">
    <source>
        <dbReference type="EMBL" id="RHM09105.1"/>
    </source>
</evidence>
<dbReference type="CDD" id="cd06225">
    <property type="entry name" value="HAMP"/>
    <property type="match status" value="1"/>
</dbReference>
<evidence type="ECO:0000256" key="1">
    <source>
        <dbReference type="ARBA" id="ARBA00000085"/>
    </source>
</evidence>
<dbReference type="SMART" id="SM00304">
    <property type="entry name" value="HAMP"/>
    <property type="match status" value="1"/>
</dbReference>
<keyword evidence="8" id="KW-0547">Nucleotide-binding</keyword>
<dbReference type="GO" id="GO:0000155">
    <property type="term" value="F:phosphorelay sensor kinase activity"/>
    <property type="evidence" value="ECO:0007669"/>
    <property type="project" value="InterPro"/>
</dbReference>
<dbReference type="GO" id="GO:0005524">
    <property type="term" value="F:ATP binding"/>
    <property type="evidence" value="ECO:0007669"/>
    <property type="project" value="UniProtKB-KW"/>
</dbReference>
<evidence type="ECO:0000256" key="13">
    <source>
        <dbReference type="ARBA" id="ARBA00023136"/>
    </source>
</evidence>
<dbReference type="EMBL" id="QRPK01000040">
    <property type="protein sequence ID" value="RHM09105.1"/>
    <property type="molecule type" value="Genomic_DNA"/>
</dbReference>
<dbReference type="Pfam" id="PF02518">
    <property type="entry name" value="HATPase_c"/>
    <property type="match status" value="1"/>
</dbReference>
<dbReference type="Gene3D" id="1.10.8.500">
    <property type="entry name" value="HAMP domain in histidine kinase"/>
    <property type="match status" value="1"/>
</dbReference>
<keyword evidence="13 15" id="KW-0472">Membrane</keyword>
<dbReference type="InterPro" id="IPR036097">
    <property type="entry name" value="HisK_dim/P_sf"/>
</dbReference>
<dbReference type="Gene3D" id="3.30.565.10">
    <property type="entry name" value="Histidine kinase-like ATPase, C-terminal domain"/>
    <property type="match status" value="1"/>
</dbReference>
<gene>
    <name evidence="18" type="ORF">DWZ83_07515</name>
</gene>
<feature type="domain" description="Histidine kinase" evidence="16">
    <location>
        <begin position="262"/>
        <end position="464"/>
    </location>
</feature>
<comment type="caution">
    <text evidence="18">The sequence shown here is derived from an EMBL/GenBank/DDBJ whole genome shotgun (WGS) entry which is preliminary data.</text>
</comment>
<evidence type="ECO:0000256" key="2">
    <source>
        <dbReference type="ARBA" id="ARBA00004651"/>
    </source>
</evidence>
<evidence type="ECO:0000313" key="19">
    <source>
        <dbReference type="Proteomes" id="UP000284868"/>
    </source>
</evidence>
<accession>A0A415P8S1</accession>
<evidence type="ECO:0000256" key="6">
    <source>
        <dbReference type="ARBA" id="ARBA00022679"/>
    </source>
</evidence>
<evidence type="ECO:0000256" key="11">
    <source>
        <dbReference type="ARBA" id="ARBA00022989"/>
    </source>
</evidence>
<dbReference type="AlphaFoldDB" id="A0A415P8S1"/>
<evidence type="ECO:0000256" key="12">
    <source>
        <dbReference type="ARBA" id="ARBA00023012"/>
    </source>
</evidence>
<evidence type="ECO:0000256" key="5">
    <source>
        <dbReference type="ARBA" id="ARBA00022553"/>
    </source>
</evidence>
<evidence type="ECO:0000259" key="17">
    <source>
        <dbReference type="PROSITE" id="PS50885"/>
    </source>
</evidence>
<evidence type="ECO:0000256" key="15">
    <source>
        <dbReference type="SAM" id="Phobius"/>
    </source>
</evidence>
<organism evidence="18 19">
    <name type="scientific">Amedibacillus dolichus</name>
    <dbReference type="NCBI Taxonomy" id="31971"/>
    <lineage>
        <taxon>Bacteria</taxon>
        <taxon>Bacillati</taxon>
        <taxon>Bacillota</taxon>
        <taxon>Erysipelotrichia</taxon>
        <taxon>Erysipelotrichales</taxon>
        <taxon>Erysipelotrichaceae</taxon>
        <taxon>Amedibacillus</taxon>
    </lineage>
</organism>
<reference evidence="18 19" key="1">
    <citation type="submission" date="2018-08" db="EMBL/GenBank/DDBJ databases">
        <title>A genome reference for cultivated species of the human gut microbiota.</title>
        <authorList>
            <person name="Zou Y."/>
            <person name="Xue W."/>
            <person name="Luo G."/>
        </authorList>
    </citation>
    <scope>NUCLEOTIDE SEQUENCE [LARGE SCALE GENOMIC DNA]</scope>
    <source>
        <strain evidence="18 19">AF35-6BH</strain>
    </source>
</reference>
<dbReference type="Pfam" id="PF00672">
    <property type="entry name" value="HAMP"/>
    <property type="match status" value="1"/>
</dbReference>
<feature type="transmembrane region" description="Helical" evidence="15">
    <location>
        <begin position="17"/>
        <end position="36"/>
    </location>
</feature>
<comment type="catalytic activity">
    <reaction evidence="1">
        <text>ATP + protein L-histidine = ADP + protein N-phospho-L-histidine.</text>
        <dbReference type="EC" id="2.7.13.3"/>
    </reaction>
</comment>
<dbReference type="InterPro" id="IPR003660">
    <property type="entry name" value="HAMP_dom"/>
</dbReference>
<feature type="coiled-coil region" evidence="14">
    <location>
        <begin position="235"/>
        <end position="262"/>
    </location>
</feature>
<dbReference type="InterPro" id="IPR050398">
    <property type="entry name" value="HssS/ArlS-like"/>
</dbReference>
<proteinExistence type="predicted"/>
<keyword evidence="5" id="KW-0597">Phosphoprotein</keyword>
<dbReference type="SMART" id="SM00387">
    <property type="entry name" value="HATPase_c"/>
    <property type="match status" value="1"/>
</dbReference>
<keyword evidence="9 18" id="KW-0418">Kinase</keyword>
<keyword evidence="4" id="KW-1003">Cell membrane</keyword>
<evidence type="ECO:0000259" key="16">
    <source>
        <dbReference type="PROSITE" id="PS50109"/>
    </source>
</evidence>
<dbReference type="PROSITE" id="PS50109">
    <property type="entry name" value="HIS_KIN"/>
    <property type="match status" value="1"/>
</dbReference>
<dbReference type="InterPro" id="IPR003661">
    <property type="entry name" value="HisK_dim/P_dom"/>
</dbReference>
<keyword evidence="14" id="KW-0175">Coiled coil</keyword>
<dbReference type="CDD" id="cd00082">
    <property type="entry name" value="HisKA"/>
    <property type="match status" value="1"/>
</dbReference>
<dbReference type="PANTHER" id="PTHR45528:SF1">
    <property type="entry name" value="SENSOR HISTIDINE KINASE CPXA"/>
    <property type="match status" value="1"/>
</dbReference>
<dbReference type="SUPFAM" id="SSF47384">
    <property type="entry name" value="Homodimeric domain of signal transducing histidine kinase"/>
    <property type="match status" value="1"/>
</dbReference>
<dbReference type="InterPro" id="IPR003594">
    <property type="entry name" value="HATPase_dom"/>
</dbReference>
<comment type="subcellular location">
    <subcellularLocation>
        <location evidence="2">Cell membrane</location>
        <topology evidence="2">Multi-pass membrane protein</topology>
    </subcellularLocation>
</comment>
<evidence type="ECO:0000256" key="10">
    <source>
        <dbReference type="ARBA" id="ARBA00022840"/>
    </source>
</evidence>
<evidence type="ECO:0000256" key="3">
    <source>
        <dbReference type="ARBA" id="ARBA00012438"/>
    </source>
</evidence>
<dbReference type="RefSeq" id="WP_118365715.1">
    <property type="nucleotide sequence ID" value="NZ_QRPK01000040.1"/>
</dbReference>
<dbReference type="Gene3D" id="1.10.287.130">
    <property type="match status" value="1"/>
</dbReference>
<feature type="transmembrane region" description="Helical" evidence="15">
    <location>
        <begin position="183"/>
        <end position="206"/>
    </location>
</feature>